<evidence type="ECO:0000313" key="1">
    <source>
        <dbReference type="EMBL" id="KAJ1674604.1"/>
    </source>
</evidence>
<dbReference type="EMBL" id="JAMZIH010005823">
    <property type="protein sequence ID" value="KAJ1674604.1"/>
    <property type="molecule type" value="Genomic_DNA"/>
</dbReference>
<keyword evidence="1" id="KW-0378">Hydrolase</keyword>
<reference evidence="1" key="1">
    <citation type="submission" date="2022-06" db="EMBL/GenBank/DDBJ databases">
        <title>Phylogenomic reconstructions and comparative analyses of Kickxellomycotina fungi.</title>
        <authorList>
            <person name="Reynolds N.K."/>
            <person name="Stajich J.E."/>
            <person name="Barry K."/>
            <person name="Grigoriev I.V."/>
            <person name="Crous P."/>
            <person name="Smith M.E."/>
        </authorList>
    </citation>
    <scope>NUCLEOTIDE SEQUENCE</scope>
    <source>
        <strain evidence="1">RSA 2271</strain>
    </source>
</reference>
<protein>
    <submittedName>
        <fullName evidence="1">Phosphoserine phosphatase</fullName>
        <ecNumber evidence="1">3.1.3.3</ecNumber>
    </submittedName>
</protein>
<evidence type="ECO:0000313" key="2">
    <source>
        <dbReference type="Proteomes" id="UP001145114"/>
    </source>
</evidence>
<dbReference type="EC" id="3.1.3.3" evidence="1"/>
<dbReference type="Proteomes" id="UP001145114">
    <property type="component" value="Unassembled WGS sequence"/>
</dbReference>
<comment type="caution">
    <text evidence="1">The sequence shown here is derived from an EMBL/GenBank/DDBJ whole genome shotgun (WGS) entry which is preliminary data.</text>
</comment>
<sequence>MKKTPQFCRMLDAEIERMNRRYELESEKLREEGRDALRYLKRQRELLSEQPAALNEQSHQHLNKAASSTESLPSTPTSTVPSSRPMSAKERLDLEFVLEGILLLERFAFLNYTAIAKILKKHDKWTGIAIRDAYMIRISRLPFVHNNPVLDLKERVMNALAGASAIDTSSETEDTASIFSHSPSHRNLLEFLAEKEQRLHLADEFAGDSEGGSPSLSATAVAAAASSSCGSDLRASLLDVLDSTQTVTITLRGPHGTDIIGAVLDSCMQFRCRILDFSLSRVHHHVSFGVVVKIPASDVGLFNHLAENARKWDATLTFDVQNAKLRAKQLVYGTKYRLEEAPYDNRVKYAATVLNEDGLTSIFLDEWCKWLLAKRISIERMRRLDSSSQLRCIEFILSVPKNLDIAELRRELFEFSSTKHHTDVALQPDNVFRRQKRLVVFDMDSTLIQQEVIDEIARGAGIVDKVAAITEAAMRGEIDFRQSLKARVALLKHTPADIIEKVKQSLVFTEGARDLCRALKNAGFKLAVISGGFLPLATYVKSELGLDYAFANQLQATPDGKYLTGNTTGPIVDADRKAELLEVIAQAENISKDQVVAVGDGANDLKMLERASLGIAFNAKPRVQKMARTRINQSSLVNILHLMGYSENRILQVARPAWQLL</sequence>
<gene>
    <name evidence="1" type="primary">SER2</name>
    <name evidence="1" type="ORF">EV182_002932</name>
</gene>
<keyword evidence="2" id="KW-1185">Reference proteome</keyword>
<organism evidence="1 2">
    <name type="scientific">Spiromyces aspiralis</name>
    <dbReference type="NCBI Taxonomy" id="68401"/>
    <lineage>
        <taxon>Eukaryota</taxon>
        <taxon>Fungi</taxon>
        <taxon>Fungi incertae sedis</taxon>
        <taxon>Zoopagomycota</taxon>
        <taxon>Kickxellomycotina</taxon>
        <taxon>Kickxellomycetes</taxon>
        <taxon>Kickxellales</taxon>
        <taxon>Kickxellaceae</taxon>
        <taxon>Spiromyces</taxon>
    </lineage>
</organism>
<proteinExistence type="predicted"/>
<accession>A0ACC1HL11</accession>
<name>A0ACC1HL11_9FUNG</name>